<proteinExistence type="predicted"/>
<reference evidence="7 8" key="1">
    <citation type="journal article" date="2018" name="Front. Microbiol.">
        <title>Genome-Wide Analysis of Corynespora cassiicola Leaf Fall Disease Putative Effectors.</title>
        <authorList>
            <person name="Lopez D."/>
            <person name="Ribeiro S."/>
            <person name="Label P."/>
            <person name="Fumanal B."/>
            <person name="Venisse J.S."/>
            <person name="Kohler A."/>
            <person name="de Oliveira R.R."/>
            <person name="Labutti K."/>
            <person name="Lipzen A."/>
            <person name="Lail K."/>
            <person name="Bauer D."/>
            <person name="Ohm R.A."/>
            <person name="Barry K.W."/>
            <person name="Spatafora J."/>
            <person name="Grigoriev I.V."/>
            <person name="Martin F.M."/>
            <person name="Pujade-Renaud V."/>
        </authorList>
    </citation>
    <scope>NUCLEOTIDE SEQUENCE [LARGE SCALE GENOMIC DNA]</scope>
    <source>
        <strain evidence="7 8">Philippines</strain>
    </source>
</reference>
<evidence type="ECO:0000313" key="8">
    <source>
        <dbReference type="Proteomes" id="UP000240883"/>
    </source>
</evidence>
<feature type="transmembrane region" description="Helical" evidence="6">
    <location>
        <begin position="394"/>
        <end position="410"/>
    </location>
</feature>
<feature type="transmembrane region" description="Helical" evidence="6">
    <location>
        <begin position="442"/>
        <end position="467"/>
    </location>
</feature>
<keyword evidence="3" id="KW-0328">Glycosyltransferase</keyword>
<gene>
    <name evidence="7" type="ORF">BS50DRAFT_507151</name>
</gene>
<sequence length="552" mass="62447">MGYSLTLESIILITCSEFNIWKEKGRRYNHRTVRSDSDIEKLADTPFRSVECVGSVVGYREDPTIFRNCLDSYAENYDHCMRVLVIGIDGNEMEDLSMIEVAEEVFGEDLVKIDLPRTFGALAKDLIAQQCAESRPLLSEKGSALREAPRKAIDYGKVLGELVTKASDILREHDVLYAGPEKFTPICLNQPHHSKKEIMFTVFIFSLALCRTRSIPFIWSSDSDSWIFPDTLARAISGIANDESFGGSCTQLEIHNSTAAFISYMAAATYWSEIHLTSGILSSVDAIDCMPGPCALFRCEALEDILLEWYDQRVFGRRPTVNEDRHLTTRLLLSRWKISFSPQAIVATDAPTTFAAYTTQQLRWSRATILESLYYPLVYVRHSPVLFLASMRRLLVPIGCIYAVSNYLWIGDGTYFSSVRDIFFRILLCAAYTFLRHRGKLSWFAIQLIAQPLWFILRAGFTLWSFVTVFDNSWGTFKGPEVIESSGESKKSTKILSGSQFATSVWLGLVAAAISKYVARTYFVQNEYYMTLLGFFGTLITIIAIYAKENRG</sequence>
<dbReference type="AlphaFoldDB" id="A0A2T2N3D7"/>
<dbReference type="STRING" id="1448308.A0A2T2N3D7"/>
<evidence type="ECO:0000256" key="5">
    <source>
        <dbReference type="ARBA" id="ARBA00023136"/>
    </source>
</evidence>
<dbReference type="OrthoDB" id="9876900at2759"/>
<dbReference type="PANTHER" id="PTHR22913">
    <property type="entry name" value="HYALURONAN SYNTHASE"/>
    <property type="match status" value="1"/>
</dbReference>
<evidence type="ECO:0008006" key="9">
    <source>
        <dbReference type="Google" id="ProtNLM"/>
    </source>
</evidence>
<dbReference type="SUPFAM" id="SSF53448">
    <property type="entry name" value="Nucleotide-diphospho-sugar transferases"/>
    <property type="match status" value="1"/>
</dbReference>
<keyword evidence="6" id="KW-0812">Transmembrane</keyword>
<keyword evidence="8" id="KW-1185">Reference proteome</keyword>
<keyword evidence="2" id="KW-1003">Cell membrane</keyword>
<dbReference type="Proteomes" id="UP000240883">
    <property type="component" value="Unassembled WGS sequence"/>
</dbReference>
<dbReference type="EMBL" id="KZ678151">
    <property type="protein sequence ID" value="PSN59965.1"/>
    <property type="molecule type" value="Genomic_DNA"/>
</dbReference>
<dbReference type="GO" id="GO:0085029">
    <property type="term" value="P:extracellular matrix assembly"/>
    <property type="evidence" value="ECO:0007669"/>
    <property type="project" value="TreeGrafter"/>
</dbReference>
<organism evidence="7 8">
    <name type="scientific">Corynespora cassiicola Philippines</name>
    <dbReference type="NCBI Taxonomy" id="1448308"/>
    <lineage>
        <taxon>Eukaryota</taxon>
        <taxon>Fungi</taxon>
        <taxon>Dikarya</taxon>
        <taxon>Ascomycota</taxon>
        <taxon>Pezizomycotina</taxon>
        <taxon>Dothideomycetes</taxon>
        <taxon>Pleosporomycetidae</taxon>
        <taxon>Pleosporales</taxon>
        <taxon>Corynesporascaceae</taxon>
        <taxon>Corynespora</taxon>
    </lineage>
</organism>
<comment type="subcellular location">
    <subcellularLocation>
        <location evidence="1">Cell membrane</location>
    </subcellularLocation>
</comment>
<dbReference type="PANTHER" id="PTHR22913:SF12">
    <property type="entry name" value="MANNURONAN SYNTHASE"/>
    <property type="match status" value="1"/>
</dbReference>
<name>A0A2T2N3D7_CORCC</name>
<dbReference type="GO" id="GO:0030213">
    <property type="term" value="P:hyaluronan biosynthetic process"/>
    <property type="evidence" value="ECO:0007669"/>
    <property type="project" value="TreeGrafter"/>
</dbReference>
<feature type="transmembrane region" description="Helical" evidence="6">
    <location>
        <begin position="501"/>
        <end position="519"/>
    </location>
</feature>
<accession>A0A2T2N3D7</accession>
<keyword evidence="6" id="KW-1133">Transmembrane helix</keyword>
<dbReference type="GO" id="GO:0050501">
    <property type="term" value="F:hyaluronan synthase activity"/>
    <property type="evidence" value="ECO:0007669"/>
    <property type="project" value="TreeGrafter"/>
</dbReference>
<evidence type="ECO:0000313" key="7">
    <source>
        <dbReference type="EMBL" id="PSN59965.1"/>
    </source>
</evidence>
<feature type="transmembrane region" description="Helical" evidence="6">
    <location>
        <begin position="528"/>
        <end position="547"/>
    </location>
</feature>
<dbReference type="Gene3D" id="3.90.550.10">
    <property type="entry name" value="Spore Coat Polysaccharide Biosynthesis Protein SpsA, Chain A"/>
    <property type="match status" value="1"/>
</dbReference>
<dbReference type="GO" id="GO:0005886">
    <property type="term" value="C:plasma membrane"/>
    <property type="evidence" value="ECO:0007669"/>
    <property type="project" value="UniProtKB-SubCell"/>
</dbReference>
<evidence type="ECO:0000256" key="1">
    <source>
        <dbReference type="ARBA" id="ARBA00004236"/>
    </source>
</evidence>
<dbReference type="Pfam" id="PF03142">
    <property type="entry name" value="Chitin_synth_2"/>
    <property type="match status" value="1"/>
</dbReference>
<evidence type="ECO:0000256" key="6">
    <source>
        <dbReference type="SAM" id="Phobius"/>
    </source>
</evidence>
<dbReference type="InterPro" id="IPR029044">
    <property type="entry name" value="Nucleotide-diphossugar_trans"/>
</dbReference>
<evidence type="ECO:0000256" key="4">
    <source>
        <dbReference type="ARBA" id="ARBA00022679"/>
    </source>
</evidence>
<keyword evidence="5 6" id="KW-0472">Membrane</keyword>
<evidence type="ECO:0000256" key="2">
    <source>
        <dbReference type="ARBA" id="ARBA00022475"/>
    </source>
</evidence>
<protein>
    <recommendedName>
        <fullName evidence="9">Glycosyltransferase 2-like domain-containing protein</fullName>
    </recommendedName>
</protein>
<keyword evidence="4" id="KW-0808">Transferase</keyword>
<evidence type="ECO:0000256" key="3">
    <source>
        <dbReference type="ARBA" id="ARBA00022676"/>
    </source>
</evidence>